<evidence type="ECO:0000313" key="1">
    <source>
        <dbReference type="EMBL" id="MBK9982781.1"/>
    </source>
</evidence>
<dbReference type="Proteomes" id="UP000808337">
    <property type="component" value="Unassembled WGS sequence"/>
</dbReference>
<evidence type="ECO:0000313" key="2">
    <source>
        <dbReference type="Proteomes" id="UP000808337"/>
    </source>
</evidence>
<dbReference type="EMBL" id="JADKGY010000007">
    <property type="protein sequence ID" value="MBK9982781.1"/>
    <property type="molecule type" value="Genomic_DNA"/>
</dbReference>
<name>A0A9D7XQ82_9BACT</name>
<proteinExistence type="predicted"/>
<protein>
    <submittedName>
        <fullName evidence="1">Uncharacterized protein</fullName>
    </submittedName>
</protein>
<gene>
    <name evidence="1" type="ORF">IPP15_10215</name>
</gene>
<organism evidence="1 2">
    <name type="scientific">Candidatus Opimibacter skivensis</name>
    <dbReference type="NCBI Taxonomy" id="2982028"/>
    <lineage>
        <taxon>Bacteria</taxon>
        <taxon>Pseudomonadati</taxon>
        <taxon>Bacteroidota</taxon>
        <taxon>Saprospiria</taxon>
        <taxon>Saprospirales</taxon>
        <taxon>Saprospiraceae</taxon>
        <taxon>Candidatus Opimibacter</taxon>
    </lineage>
</organism>
<reference evidence="1 2" key="1">
    <citation type="submission" date="2020-10" db="EMBL/GenBank/DDBJ databases">
        <title>Connecting structure to function with the recovery of over 1000 high-quality activated sludge metagenome-assembled genomes encoding full-length rRNA genes using long-read sequencing.</title>
        <authorList>
            <person name="Singleton C.M."/>
            <person name="Petriglieri F."/>
            <person name="Kristensen J.M."/>
            <person name="Kirkegaard R.H."/>
            <person name="Michaelsen T.Y."/>
            <person name="Andersen M.H."/>
            <person name="Karst S.M."/>
            <person name="Dueholm M.S."/>
            <person name="Nielsen P.H."/>
            <person name="Albertsen M."/>
        </authorList>
    </citation>
    <scope>NUCLEOTIDE SEQUENCE [LARGE SCALE GENOMIC DNA]</scope>
    <source>
        <strain evidence="1">Ribe_18-Q3-R11-54_MAXAC.273</strain>
    </source>
</reference>
<sequence length="97" mass="11223">MYHFANLQKTRITVVADDKSQIEGKIKSLYPFLDKTVDIRYEYTRDFSVIPVLFPLDDISLCFAALDEDGKSVYSSRNSVSNCLSREVQQKKKHPFL</sequence>
<dbReference type="AlphaFoldDB" id="A0A9D7XQ82"/>
<comment type="caution">
    <text evidence="1">The sequence shown here is derived from an EMBL/GenBank/DDBJ whole genome shotgun (WGS) entry which is preliminary data.</text>
</comment>
<accession>A0A9D7XQ82</accession>